<gene>
    <name evidence="5" type="ORF">EZS28_004950</name>
</gene>
<evidence type="ECO:0000256" key="4">
    <source>
        <dbReference type="ARBA" id="ARBA00023274"/>
    </source>
</evidence>
<dbReference type="Proteomes" id="UP000324800">
    <property type="component" value="Unassembled WGS sequence"/>
</dbReference>
<keyword evidence="4" id="KW-0687">Ribonucleoprotein</keyword>
<dbReference type="SUPFAM" id="SSF69695">
    <property type="entry name" value="SRP19"/>
    <property type="match status" value="1"/>
</dbReference>
<dbReference type="GO" id="GO:0006617">
    <property type="term" value="P:SRP-dependent cotranslational protein targeting to membrane, signal sequence recognition"/>
    <property type="evidence" value="ECO:0007669"/>
    <property type="project" value="TreeGrafter"/>
</dbReference>
<dbReference type="InterPro" id="IPR036521">
    <property type="entry name" value="SRP19-like_sf"/>
</dbReference>
<reference evidence="5 6" key="1">
    <citation type="submission" date="2019-03" db="EMBL/GenBank/DDBJ databases">
        <title>Single cell metagenomics reveals metabolic interactions within the superorganism composed of flagellate Streblomastix strix and complex community of Bacteroidetes bacteria on its surface.</title>
        <authorList>
            <person name="Treitli S.C."/>
            <person name="Kolisko M."/>
            <person name="Husnik F."/>
            <person name="Keeling P."/>
            <person name="Hampl V."/>
        </authorList>
    </citation>
    <scope>NUCLEOTIDE SEQUENCE [LARGE SCALE GENOMIC DNA]</scope>
    <source>
        <strain evidence="5">ST1C</strain>
    </source>
</reference>
<dbReference type="InterPro" id="IPR002778">
    <property type="entry name" value="Signal_recog_particle_SRP19"/>
</dbReference>
<dbReference type="GO" id="GO:0008312">
    <property type="term" value="F:7S RNA binding"/>
    <property type="evidence" value="ECO:0007669"/>
    <property type="project" value="InterPro"/>
</dbReference>
<proteinExistence type="predicted"/>
<sequence length="180" mass="20468">MPSSSSSPIFNESITKIVAHPQHPILVTAGADGDIKLYNHMEFITTEESGLLKTAPEIYHWHVIYPAYLDSTKKKHEGRLVNKEIAVENPTINEIVAACKEVGLETRVEEKKKYSRDFFSEGRVRVQIYARLEGDKQVKAFVKENIRNKNQLLNAIAPIMHERRVAINSKKDATGKKKKK</sequence>
<evidence type="ECO:0000256" key="1">
    <source>
        <dbReference type="ARBA" id="ARBA00004496"/>
    </source>
</evidence>
<evidence type="ECO:0008006" key="7">
    <source>
        <dbReference type="Google" id="ProtNLM"/>
    </source>
</evidence>
<comment type="subcellular location">
    <subcellularLocation>
        <location evidence="1">Cytoplasm</location>
    </subcellularLocation>
</comment>
<dbReference type="PANTHER" id="PTHR17453">
    <property type="entry name" value="SIGNAL RECOGNITION PARTICLE 19 KD PROTEIN"/>
    <property type="match status" value="1"/>
</dbReference>
<evidence type="ECO:0000256" key="2">
    <source>
        <dbReference type="ARBA" id="ARBA00022490"/>
    </source>
</evidence>
<name>A0A5J4WYH2_9EUKA</name>
<dbReference type="Gene3D" id="3.30.56.30">
    <property type="entry name" value="Signal recognition particle, SRP19-like subunit"/>
    <property type="match status" value="1"/>
</dbReference>
<dbReference type="Pfam" id="PF01922">
    <property type="entry name" value="SRP19"/>
    <property type="match status" value="1"/>
</dbReference>
<keyword evidence="2" id="KW-0963">Cytoplasm</keyword>
<evidence type="ECO:0000313" key="6">
    <source>
        <dbReference type="Proteomes" id="UP000324800"/>
    </source>
</evidence>
<dbReference type="EMBL" id="SNRW01000734">
    <property type="protein sequence ID" value="KAA6399526.1"/>
    <property type="molecule type" value="Genomic_DNA"/>
</dbReference>
<dbReference type="AlphaFoldDB" id="A0A5J4WYH2"/>
<dbReference type="GO" id="GO:0005786">
    <property type="term" value="C:signal recognition particle, endoplasmic reticulum targeting"/>
    <property type="evidence" value="ECO:0007669"/>
    <property type="project" value="UniProtKB-KW"/>
</dbReference>
<organism evidence="5 6">
    <name type="scientific">Streblomastix strix</name>
    <dbReference type="NCBI Taxonomy" id="222440"/>
    <lineage>
        <taxon>Eukaryota</taxon>
        <taxon>Metamonada</taxon>
        <taxon>Preaxostyla</taxon>
        <taxon>Oxymonadida</taxon>
        <taxon>Streblomastigidae</taxon>
        <taxon>Streblomastix</taxon>
    </lineage>
</organism>
<dbReference type="PANTHER" id="PTHR17453:SF0">
    <property type="entry name" value="SIGNAL RECOGNITION PARTICLE 19 KDA PROTEIN"/>
    <property type="match status" value="1"/>
</dbReference>
<evidence type="ECO:0000313" key="5">
    <source>
        <dbReference type="EMBL" id="KAA6399526.1"/>
    </source>
</evidence>
<evidence type="ECO:0000256" key="3">
    <source>
        <dbReference type="ARBA" id="ARBA00023135"/>
    </source>
</evidence>
<accession>A0A5J4WYH2</accession>
<protein>
    <recommendedName>
        <fullName evidence="7">Signal recognition particle 19 kDa protein</fullName>
    </recommendedName>
</protein>
<keyword evidence="3" id="KW-0733">Signal recognition particle</keyword>
<comment type="caution">
    <text evidence="5">The sequence shown here is derived from an EMBL/GenBank/DDBJ whole genome shotgun (WGS) entry which is preliminary data.</text>
</comment>
<dbReference type="OrthoDB" id="2190947at2759"/>